<dbReference type="Proteomes" id="UP000501063">
    <property type="component" value="Plasmid pPniHBP1_1"/>
</dbReference>
<dbReference type="AlphaFoldDB" id="A0A6G6J740"/>
<dbReference type="RefSeq" id="WP_017519861.1">
    <property type="nucleotide sequence ID" value="NZ_CP049142.1"/>
</dbReference>
<proteinExistence type="predicted"/>
<sequence length="106" mass="11593">MTKTQRPKLSDTVDGVLFGWKHQAQSHSASFAKICPGPTFTLMADGKLHKVVAAHLTAEVTPREEQDLRDAIAAGQVEIYRLEAGTKRKVIMHQATGLPLQSEVNS</sequence>
<dbReference type="EMBL" id="CP049142">
    <property type="protein sequence ID" value="QIE91236.1"/>
    <property type="molecule type" value="Genomic_DNA"/>
</dbReference>
<organism evidence="1 2">
    <name type="scientific">Pseudomonas nitroreducens</name>
    <dbReference type="NCBI Taxonomy" id="46680"/>
    <lineage>
        <taxon>Bacteria</taxon>
        <taxon>Pseudomonadati</taxon>
        <taxon>Pseudomonadota</taxon>
        <taxon>Gammaproteobacteria</taxon>
        <taxon>Pseudomonadales</taxon>
        <taxon>Pseudomonadaceae</taxon>
        <taxon>Pseudomonas</taxon>
    </lineage>
</organism>
<dbReference type="KEGG" id="pnt:G5B91_33295"/>
<reference evidence="1 2" key="1">
    <citation type="submission" date="2020-02" db="EMBL/GenBank/DDBJ databases">
        <title>Integrative conjugative elements (ICEs) and plasmids drive adaptation of Pseudomonas nitroreducens strain HBP1 to wastewater environment.</title>
        <authorList>
            <person name="Sentchilo V."/>
            <person name="Carraro N."/>
            <person name="Bertelli C."/>
            <person name="van der Meer J.R."/>
        </authorList>
    </citation>
    <scope>NUCLEOTIDE SEQUENCE [LARGE SCALE GENOMIC DNA]</scope>
    <source>
        <strain evidence="1 2">HBP1</strain>
        <plasmid evidence="2">ppnihbp1_1</plasmid>
    </source>
</reference>
<protein>
    <submittedName>
        <fullName evidence="1">Uncharacterized protein</fullName>
    </submittedName>
</protein>
<gene>
    <name evidence="1" type="ORF">G5B91_33295</name>
</gene>
<evidence type="ECO:0000313" key="2">
    <source>
        <dbReference type="Proteomes" id="UP000501063"/>
    </source>
</evidence>
<accession>A0A6G6J740</accession>
<name>A0A6G6J740_PSENT</name>
<geneLocation type="plasmid" evidence="2">
    <name>ppnihbp1_1</name>
</geneLocation>
<keyword evidence="1" id="KW-0614">Plasmid</keyword>
<evidence type="ECO:0000313" key="1">
    <source>
        <dbReference type="EMBL" id="QIE91236.1"/>
    </source>
</evidence>